<evidence type="ECO:0000313" key="8">
    <source>
        <dbReference type="Proteomes" id="UP000355283"/>
    </source>
</evidence>
<dbReference type="InterPro" id="IPR051409">
    <property type="entry name" value="Atypical_kinase_ADCK"/>
</dbReference>
<keyword evidence="2" id="KW-0808">Transferase</keyword>
<evidence type="ECO:0000256" key="1">
    <source>
        <dbReference type="ARBA" id="ARBA00009670"/>
    </source>
</evidence>
<proteinExistence type="inferred from homology"/>
<dbReference type="CDD" id="cd13970">
    <property type="entry name" value="ABC1_ADCK3"/>
    <property type="match status" value="1"/>
</dbReference>
<dbReference type="PANTHER" id="PTHR43851:SF3">
    <property type="entry name" value="COENZYME Q8"/>
    <property type="match status" value="1"/>
</dbReference>
<evidence type="ECO:0000256" key="2">
    <source>
        <dbReference type="ARBA" id="ARBA00022679"/>
    </source>
</evidence>
<dbReference type="OrthoDB" id="201153at2759"/>
<evidence type="ECO:0000313" key="7">
    <source>
        <dbReference type="EMBL" id="TFJ88559.1"/>
    </source>
</evidence>
<evidence type="ECO:0000256" key="4">
    <source>
        <dbReference type="ARBA" id="ARBA00022840"/>
    </source>
</evidence>
<evidence type="ECO:0000259" key="6">
    <source>
        <dbReference type="Pfam" id="PF03109"/>
    </source>
</evidence>
<sequence>MRSNDAMRVLQGATLVVENMMRENVNAPRRMVSQFLDAAQNVAGRSPDMSKEGLHKIVRPDPPASGEDFPSGKTTLSYFSEQANSSSTTSSMAAKTSDVEPVGSQTASGPVSSQNSEAQTRPRLARNREEDSSLLKMSTDASLSQEALRQAQADSETVVAPFRDSPSPKYEQKERSVPASPLSRVLGFGSLAARLAVTGAYEAVRRQIVMTASDQEASASSSAGARPRTLLSDRSAEHIAETLCKMRGAALKLGQMLSLQDEGILPEPLTKALERVRQGADVMPRAQLHAQLEAELGAGWRARFRTFGEKPVAAASIGQVHRARTIDGRDVAVKVQYPGVGDSIESDLKNLKRLVTYLNVLPPGLYVDEILDVAREELILECDYKLEAQNQERFKLLVESDPALIPHMSVPGVVSDLSSRQVLTSEWMTGEPVDRVVALDQDTRNRVARLILLLTLRELFDWRFMQTDPNWSNFLYDGSTGKLALLDFGASRSYQKAFVDKYLELVWAAANRDTSKLMIASHQLGFLTGDESTQMLRAHESAGLVVGEPFVNHEPFDFHGSNMTVRISHHGKTFMNHRLTPPPREAYSLHRKLAGAFLLCIKLKAVIPCRDLLEETHKMYTENKLGSSER</sequence>
<reference evidence="7 8" key="1">
    <citation type="submission" date="2019-01" db="EMBL/GenBank/DDBJ databases">
        <title>Nuclear Genome Assembly of the Microalgal Biofuel strain Nannochloropsis salina CCMP1776.</title>
        <authorList>
            <person name="Hovde B."/>
        </authorList>
    </citation>
    <scope>NUCLEOTIDE SEQUENCE [LARGE SCALE GENOMIC DNA]</scope>
    <source>
        <strain evidence="7 8">CCMP1776</strain>
    </source>
</reference>
<dbReference type="SUPFAM" id="SSF56112">
    <property type="entry name" value="Protein kinase-like (PK-like)"/>
    <property type="match status" value="1"/>
</dbReference>
<gene>
    <name evidence="7" type="ORF">NSK_000133</name>
</gene>
<comment type="caution">
    <text evidence="7">The sequence shown here is derived from an EMBL/GenBank/DDBJ whole genome shotgun (WGS) entry which is preliminary data.</text>
</comment>
<feature type="compositionally biased region" description="Polar residues" evidence="5">
    <location>
        <begin position="135"/>
        <end position="155"/>
    </location>
</feature>
<dbReference type="Proteomes" id="UP000355283">
    <property type="component" value="Unassembled WGS sequence"/>
</dbReference>
<feature type="region of interest" description="Disordered" evidence="5">
    <location>
        <begin position="44"/>
        <end position="179"/>
    </location>
</feature>
<evidence type="ECO:0000256" key="3">
    <source>
        <dbReference type="ARBA" id="ARBA00022741"/>
    </source>
</evidence>
<keyword evidence="8" id="KW-1185">Reference proteome</keyword>
<feature type="compositionally biased region" description="Low complexity" evidence="5">
    <location>
        <begin position="80"/>
        <end position="96"/>
    </location>
</feature>
<keyword evidence="4" id="KW-0067">ATP-binding</keyword>
<accession>A0A4D9DI78</accession>
<dbReference type="InterPro" id="IPR034646">
    <property type="entry name" value="ADCK3_dom"/>
</dbReference>
<dbReference type="EMBL" id="SDOX01000001">
    <property type="protein sequence ID" value="TFJ88559.1"/>
    <property type="molecule type" value="Genomic_DNA"/>
</dbReference>
<dbReference type="GO" id="GO:0005524">
    <property type="term" value="F:ATP binding"/>
    <property type="evidence" value="ECO:0007669"/>
    <property type="project" value="UniProtKB-KW"/>
</dbReference>
<feature type="compositionally biased region" description="Polar residues" evidence="5">
    <location>
        <begin position="103"/>
        <end position="119"/>
    </location>
</feature>
<comment type="similarity">
    <text evidence="1">Belongs to the protein kinase superfamily. ADCK protein kinase family.</text>
</comment>
<dbReference type="Pfam" id="PF03109">
    <property type="entry name" value="ABC1"/>
    <property type="match status" value="1"/>
</dbReference>
<dbReference type="InterPro" id="IPR004147">
    <property type="entry name" value="ABC1_dom"/>
</dbReference>
<name>A0A4D9DI78_9STRA</name>
<organism evidence="7 8">
    <name type="scientific">Nannochloropsis salina CCMP1776</name>
    <dbReference type="NCBI Taxonomy" id="1027361"/>
    <lineage>
        <taxon>Eukaryota</taxon>
        <taxon>Sar</taxon>
        <taxon>Stramenopiles</taxon>
        <taxon>Ochrophyta</taxon>
        <taxon>Eustigmatophyceae</taxon>
        <taxon>Eustigmatales</taxon>
        <taxon>Monodopsidaceae</taxon>
        <taxon>Microchloropsis</taxon>
        <taxon>Microchloropsis salina</taxon>
    </lineage>
</organism>
<dbReference type="GO" id="GO:0006744">
    <property type="term" value="P:ubiquinone biosynthetic process"/>
    <property type="evidence" value="ECO:0007669"/>
    <property type="project" value="TreeGrafter"/>
</dbReference>
<dbReference type="AlphaFoldDB" id="A0A4D9DI78"/>
<dbReference type="PANTHER" id="PTHR43851">
    <property type="match status" value="1"/>
</dbReference>
<protein>
    <recommendedName>
        <fullName evidence="6">ABC1 atypical kinase-like domain-containing protein</fullName>
    </recommendedName>
</protein>
<keyword evidence="3" id="KW-0547">Nucleotide-binding</keyword>
<evidence type="ECO:0000256" key="5">
    <source>
        <dbReference type="SAM" id="MobiDB-lite"/>
    </source>
</evidence>
<dbReference type="GO" id="GO:0016740">
    <property type="term" value="F:transferase activity"/>
    <property type="evidence" value="ECO:0007669"/>
    <property type="project" value="UniProtKB-KW"/>
</dbReference>
<feature type="compositionally biased region" description="Basic and acidic residues" evidence="5">
    <location>
        <begin position="48"/>
        <end position="59"/>
    </location>
</feature>
<feature type="domain" description="ABC1 atypical kinase-like" evidence="6">
    <location>
        <begin position="276"/>
        <end position="518"/>
    </location>
</feature>
<dbReference type="InterPro" id="IPR011009">
    <property type="entry name" value="Kinase-like_dom_sf"/>
</dbReference>